<dbReference type="RefSeq" id="WP_084743074.1">
    <property type="nucleotide sequence ID" value="NZ_FPJG01000006.1"/>
</dbReference>
<sequence>MPGLVEVAYTIGGGVVGAALTNYVAKIQDRRQLRAEVYRHLAKVREISGGVRTVEVGVAPRSSPGGRRRSIAMELGVTALLDGGADGYRALREALADLMTAVLVAGMPRRVADFAGGAHERLLDSTLMVTIDRCLGGVLGADADRLVRATQEYQAAATALLLAVLWHPWRARLRLRHRMSALRIEVESLHRLQQNVLVELTREEHVTVLYEHLDPDGQRRKAWGLEKQGAAS</sequence>
<evidence type="ECO:0000313" key="1">
    <source>
        <dbReference type="EMBL" id="SFW87028.1"/>
    </source>
</evidence>
<organism evidence="1 2">
    <name type="scientific">Amycolatopsis australiensis</name>
    <dbReference type="NCBI Taxonomy" id="546364"/>
    <lineage>
        <taxon>Bacteria</taxon>
        <taxon>Bacillati</taxon>
        <taxon>Actinomycetota</taxon>
        <taxon>Actinomycetes</taxon>
        <taxon>Pseudonocardiales</taxon>
        <taxon>Pseudonocardiaceae</taxon>
        <taxon>Amycolatopsis</taxon>
    </lineage>
</organism>
<dbReference type="AlphaFoldDB" id="A0A1K1SS33"/>
<dbReference type="OrthoDB" id="4180233at2"/>
<dbReference type="EMBL" id="FPJG01000006">
    <property type="protein sequence ID" value="SFW87028.1"/>
    <property type="molecule type" value="Genomic_DNA"/>
</dbReference>
<dbReference type="Proteomes" id="UP000182740">
    <property type="component" value="Unassembled WGS sequence"/>
</dbReference>
<name>A0A1K1SS33_9PSEU</name>
<evidence type="ECO:0000313" key="2">
    <source>
        <dbReference type="Proteomes" id="UP000182740"/>
    </source>
</evidence>
<gene>
    <name evidence="1" type="ORF">SAMN04489730_6573</name>
</gene>
<proteinExistence type="predicted"/>
<reference evidence="2" key="1">
    <citation type="submission" date="2016-11" db="EMBL/GenBank/DDBJ databases">
        <authorList>
            <person name="Varghese N."/>
            <person name="Submissions S."/>
        </authorList>
    </citation>
    <scope>NUCLEOTIDE SEQUENCE [LARGE SCALE GENOMIC DNA]</scope>
    <source>
        <strain evidence="2">DSM 44671</strain>
    </source>
</reference>
<protein>
    <submittedName>
        <fullName evidence="1">Uncharacterized protein</fullName>
    </submittedName>
</protein>
<keyword evidence="2" id="KW-1185">Reference proteome</keyword>
<accession>A0A1K1SS33</accession>